<dbReference type="AlphaFoldDB" id="A0AAD9KGW0"/>
<dbReference type="Pfam" id="PF04109">
    <property type="entry name" value="ATG9"/>
    <property type="match status" value="1"/>
</dbReference>
<feature type="region of interest" description="Disordered" evidence="11">
    <location>
        <begin position="770"/>
        <end position="803"/>
    </location>
</feature>
<name>A0AAD9KGW0_RIDPI</name>
<dbReference type="Proteomes" id="UP001209878">
    <property type="component" value="Unassembled WGS sequence"/>
</dbReference>
<gene>
    <name evidence="12" type="ORF">NP493_1072g01000</name>
</gene>
<comment type="function">
    <text evidence="10">Phospholipid scramblase involved in autophagy. Cycles between the preautophagosomal structure/phagophore assembly site (PAS) and the cytoplasmic vesicle pool and supplies membrane for the growing autophagosome. Lipid scramblase activity plays a key role in preautophagosomal structure/phagophore assembly by distributing the phospholipids that arrive through ATG2 from the cytoplasmic to the luminal leaflet of the bilayer, thereby driving autophagosomal membrane expansion.</text>
</comment>
<dbReference type="EMBL" id="JAODUO010001070">
    <property type="protein sequence ID" value="KAK2171393.1"/>
    <property type="molecule type" value="Genomic_DNA"/>
</dbReference>
<feature type="transmembrane region" description="Helical" evidence="10">
    <location>
        <begin position="126"/>
        <end position="144"/>
    </location>
</feature>
<comment type="caution">
    <text evidence="12">The sequence shown here is derived from an EMBL/GenBank/DDBJ whole genome shotgun (WGS) entry which is preliminary data.</text>
</comment>
<evidence type="ECO:0000256" key="3">
    <source>
        <dbReference type="ARBA" id="ARBA00018074"/>
    </source>
</evidence>
<sequence>MADYETGYQALDMYSVDPDEHDETPPTENIVQLPDQNKARWNHIEDLDEFFTRVYHYHQRSGITCMVVQDGLQILQFMFVVIFSTFLMTCVDYPVLFYDRIYNVTHKVTLQEAIYPLDKCAARMDPIVIVCLLVAFFFWIFRVLKMIYMVFKYLEMHAFYTQALKISLAELQNMTWHEVQRNLQEIQKEQQLCIHKNELSQLDIYHRILRFKNYMVAMVNKSLLPLKFTLPFVGEYRFLSTGLKFNLEFLLFWGPWSPFENNWHLKADYKNFHKRKELAAQLSQRVLIVGLANFLLSPLIFLWQILYSFFRYAEVIKREPALLGSRKWSNYARLYARHFNELDHEFNARLNRAYKPAERYMNTFISPLLVIFAKYMSFFAGSILAVLVILTVVDEDFLAVKNIIGVMTVTGLIVTVCRSCIPDEHTVWRPELLMKAVLAQLQYMPDSWKGNAHKFYVHDEFASLFQYKMVFLVEELLSPIVTPLILCFSIRHKALEIVDFYRNFTVEVVGVGDVCSFAQLDVRKHGHPQWAAESQTEANQYQQAEDGKTELSLVHFTLTNPEWRPPEACSMFITNLKEQAHREAETMNLMPGENALFNSLQSMSSFGHGYSSMMSSVVQHSLMQRSSWQRSSMMTGGLGSGLRLPPLGPVSTAAGHLTPMVIRGGMKNVEGPLGGSTNGLLASLQLSGAADGGDVSETFPSLNVTSPTSEQTLTPTRFYDEEELELMSAEMSLSALYMHEVHRRRLRQTHYENVGEAQARALWQTPETIEEVVEEDASPRPPARSSEDEHQRLLDEGKRIVDV</sequence>
<keyword evidence="6 10" id="KW-1133">Transmembrane helix</keyword>
<evidence type="ECO:0000256" key="4">
    <source>
        <dbReference type="ARBA" id="ARBA00022448"/>
    </source>
</evidence>
<dbReference type="GO" id="GO:0034727">
    <property type="term" value="P:piecemeal microautophagy of the nucleus"/>
    <property type="evidence" value="ECO:0007669"/>
    <property type="project" value="TreeGrafter"/>
</dbReference>
<comment type="similarity">
    <text evidence="2 10">Belongs to the ATG9 family.</text>
</comment>
<keyword evidence="8 10" id="KW-0445">Lipid transport</keyword>
<feature type="transmembrane region" description="Helical" evidence="10">
    <location>
        <begin position="74"/>
        <end position="96"/>
    </location>
</feature>
<keyword evidence="7 10" id="KW-0072">Autophagy</keyword>
<feature type="compositionally biased region" description="Basic and acidic residues" evidence="11">
    <location>
        <begin position="785"/>
        <end position="803"/>
    </location>
</feature>
<dbReference type="PANTHER" id="PTHR13038">
    <property type="entry name" value="APG9 AUTOPHAGY 9"/>
    <property type="match status" value="1"/>
</dbReference>
<dbReference type="GO" id="GO:0005776">
    <property type="term" value="C:autophagosome"/>
    <property type="evidence" value="ECO:0007669"/>
    <property type="project" value="TreeGrafter"/>
</dbReference>
<evidence type="ECO:0000256" key="9">
    <source>
        <dbReference type="ARBA" id="ARBA00023136"/>
    </source>
</evidence>
<evidence type="ECO:0000256" key="2">
    <source>
        <dbReference type="ARBA" id="ARBA00006185"/>
    </source>
</evidence>
<feature type="transmembrane region" description="Helical" evidence="10">
    <location>
        <begin position="397"/>
        <end position="416"/>
    </location>
</feature>
<dbReference type="InterPro" id="IPR007241">
    <property type="entry name" value="Autophagy-rel_prot_9"/>
</dbReference>
<proteinExistence type="inferred from homology"/>
<feature type="transmembrane region" description="Helical" evidence="10">
    <location>
        <begin position="286"/>
        <end position="310"/>
    </location>
</feature>
<evidence type="ECO:0000256" key="8">
    <source>
        <dbReference type="ARBA" id="ARBA00023055"/>
    </source>
</evidence>
<keyword evidence="5 10" id="KW-0812">Transmembrane</keyword>
<dbReference type="GO" id="GO:0061709">
    <property type="term" value="P:reticulophagy"/>
    <property type="evidence" value="ECO:0007669"/>
    <property type="project" value="TreeGrafter"/>
</dbReference>
<evidence type="ECO:0000256" key="10">
    <source>
        <dbReference type="RuleBase" id="RU364027"/>
    </source>
</evidence>
<feature type="transmembrane region" description="Helical" evidence="10">
    <location>
        <begin position="364"/>
        <end position="390"/>
    </location>
</feature>
<dbReference type="GO" id="GO:0006869">
    <property type="term" value="P:lipid transport"/>
    <property type="evidence" value="ECO:0007669"/>
    <property type="project" value="UniProtKB-KW"/>
</dbReference>
<keyword evidence="13" id="KW-1185">Reference proteome</keyword>
<protein>
    <recommendedName>
        <fullName evidence="3 10">Autophagy-related protein 9</fullName>
    </recommendedName>
</protein>
<dbReference type="GO" id="GO:0000422">
    <property type="term" value="P:autophagy of mitochondrion"/>
    <property type="evidence" value="ECO:0007669"/>
    <property type="project" value="TreeGrafter"/>
</dbReference>
<evidence type="ECO:0000256" key="11">
    <source>
        <dbReference type="SAM" id="MobiDB-lite"/>
    </source>
</evidence>
<dbReference type="GO" id="GO:0034497">
    <property type="term" value="P:protein localization to phagophore assembly site"/>
    <property type="evidence" value="ECO:0007669"/>
    <property type="project" value="TreeGrafter"/>
</dbReference>
<evidence type="ECO:0000256" key="6">
    <source>
        <dbReference type="ARBA" id="ARBA00022989"/>
    </source>
</evidence>
<organism evidence="12 13">
    <name type="scientific">Ridgeia piscesae</name>
    <name type="common">Tubeworm</name>
    <dbReference type="NCBI Taxonomy" id="27915"/>
    <lineage>
        <taxon>Eukaryota</taxon>
        <taxon>Metazoa</taxon>
        <taxon>Spiralia</taxon>
        <taxon>Lophotrochozoa</taxon>
        <taxon>Annelida</taxon>
        <taxon>Polychaeta</taxon>
        <taxon>Sedentaria</taxon>
        <taxon>Canalipalpata</taxon>
        <taxon>Sabellida</taxon>
        <taxon>Siboglinidae</taxon>
        <taxon>Ridgeia</taxon>
    </lineage>
</organism>
<dbReference type="PANTHER" id="PTHR13038:SF10">
    <property type="entry name" value="AUTOPHAGY-RELATED PROTEIN 9"/>
    <property type="match status" value="1"/>
</dbReference>
<reference evidence="12" key="1">
    <citation type="journal article" date="2023" name="Mol. Biol. Evol.">
        <title>Third-Generation Sequencing Reveals the Adaptive Role of the Epigenome in Three Deep-Sea Polychaetes.</title>
        <authorList>
            <person name="Perez M."/>
            <person name="Aroh O."/>
            <person name="Sun Y."/>
            <person name="Lan Y."/>
            <person name="Juniper S.K."/>
            <person name="Young C.R."/>
            <person name="Angers B."/>
            <person name="Qian P.Y."/>
        </authorList>
    </citation>
    <scope>NUCLEOTIDE SEQUENCE</scope>
    <source>
        <strain evidence="12">R07B-5</strain>
    </source>
</reference>
<evidence type="ECO:0000256" key="7">
    <source>
        <dbReference type="ARBA" id="ARBA00023006"/>
    </source>
</evidence>
<evidence type="ECO:0000313" key="13">
    <source>
        <dbReference type="Proteomes" id="UP001209878"/>
    </source>
</evidence>
<keyword evidence="9 10" id="KW-0472">Membrane</keyword>
<comment type="subcellular location">
    <subcellularLocation>
        <location evidence="1 10">Preautophagosomal structure membrane</location>
        <topology evidence="1 10">Multi-pass membrane protein</topology>
    </subcellularLocation>
</comment>
<evidence type="ECO:0000256" key="5">
    <source>
        <dbReference type="ARBA" id="ARBA00022692"/>
    </source>
</evidence>
<evidence type="ECO:0000256" key="1">
    <source>
        <dbReference type="ARBA" id="ARBA00004511"/>
    </source>
</evidence>
<evidence type="ECO:0000313" key="12">
    <source>
        <dbReference type="EMBL" id="KAK2171393.1"/>
    </source>
</evidence>
<dbReference type="GO" id="GO:0034045">
    <property type="term" value="C:phagophore assembly site membrane"/>
    <property type="evidence" value="ECO:0007669"/>
    <property type="project" value="UniProtKB-SubCell"/>
</dbReference>
<accession>A0AAD9KGW0</accession>
<keyword evidence="4 10" id="KW-0813">Transport</keyword>